<gene>
    <name evidence="1" type="ordered locus">HTH_0393</name>
</gene>
<protein>
    <submittedName>
        <fullName evidence="1">Uncharacterized protein</fullName>
    </submittedName>
</protein>
<dbReference type="RefSeq" id="WP_012963041.1">
    <property type="nucleotide sequence ID" value="NC_013799.1"/>
</dbReference>
<name>D3DGA6_HYDTT</name>
<dbReference type="KEGG" id="hth:HTH_0393"/>
<dbReference type="AlphaFoldDB" id="D3DGA6"/>
<sequence>MKVDDVEMLIRSIAGEGVSKMFRKFAQQVEGKDTEKIAFALEVLERFFGISTLVPIMIFVGKNLNLQHSTEADGSKLKVVCLFEKLSINKKPLEHPLCYPCWGSLHTFGNPQFDGQEESKCIFIIEPKERFLTL</sequence>
<dbReference type="KEGG" id="hte:Hydth_0391"/>
<dbReference type="EMBL" id="AP011112">
    <property type="protein sequence ID" value="BAI68858.1"/>
    <property type="molecule type" value="Genomic_DNA"/>
</dbReference>
<organism evidence="1 2">
    <name type="scientific">Hydrogenobacter thermophilus (strain DSM 6534 / IAM 12695 / TK-6)</name>
    <dbReference type="NCBI Taxonomy" id="608538"/>
    <lineage>
        <taxon>Bacteria</taxon>
        <taxon>Pseudomonadati</taxon>
        <taxon>Aquificota</taxon>
        <taxon>Aquificia</taxon>
        <taxon>Aquificales</taxon>
        <taxon>Aquificaceae</taxon>
        <taxon>Hydrogenobacter</taxon>
    </lineage>
</organism>
<keyword evidence="2" id="KW-1185">Reference proteome</keyword>
<accession>D3DGA6</accession>
<reference evidence="1 2" key="1">
    <citation type="journal article" date="2010" name="J. Bacteriol.">
        <title>Complete genome sequence of the thermophilic, obligately chemolithoautotrophic hydrogen-oxidizing bacterium Hydrogenobacter thermophilus TK-6.</title>
        <authorList>
            <person name="Arai H."/>
            <person name="Kanbe H."/>
            <person name="Ishii M."/>
            <person name="Igarashi Y."/>
        </authorList>
    </citation>
    <scope>NUCLEOTIDE SEQUENCE [LARGE SCALE GENOMIC DNA]</scope>
    <source>
        <strain evidence="2">DSM 6534 / IAM 12695 / TK-6 [Tokyo]</strain>
    </source>
</reference>
<evidence type="ECO:0000313" key="2">
    <source>
        <dbReference type="Proteomes" id="UP000002574"/>
    </source>
</evidence>
<dbReference type="Proteomes" id="UP000002574">
    <property type="component" value="Chromosome"/>
</dbReference>
<dbReference type="STRING" id="608538.HTH_0393"/>
<proteinExistence type="predicted"/>
<evidence type="ECO:0000313" key="1">
    <source>
        <dbReference type="EMBL" id="BAI68858.1"/>
    </source>
</evidence>